<dbReference type="EMBL" id="NBYY01000004">
    <property type="protein sequence ID" value="PCS24100.1"/>
    <property type="molecule type" value="Genomic_DNA"/>
</dbReference>
<evidence type="ECO:0000256" key="4">
    <source>
        <dbReference type="ARBA" id="ARBA00022723"/>
    </source>
</evidence>
<evidence type="ECO:0000256" key="10">
    <source>
        <dbReference type="RuleBase" id="RU003826"/>
    </source>
</evidence>
<reference evidence="14" key="1">
    <citation type="submission" date="2017-04" db="EMBL/GenBank/DDBJ databases">
        <title>Genome evolution of the luminous symbionts of deep sea anglerfish.</title>
        <authorList>
            <person name="Hendry T.A."/>
        </authorList>
    </citation>
    <scope>NUCLEOTIDE SEQUENCE [LARGE SCALE GENOMIC DNA]</scope>
</reference>
<dbReference type="EC" id="2.5.1.3" evidence="10"/>
<dbReference type="NCBIfam" id="NF002904">
    <property type="entry name" value="PRK03512.1"/>
    <property type="match status" value="1"/>
</dbReference>
<comment type="caution">
    <text evidence="13">The sequence shown here is derived from an EMBL/GenBank/DDBJ whole genome shotgun (WGS) entry which is preliminary data.</text>
</comment>
<evidence type="ECO:0000256" key="7">
    <source>
        <dbReference type="ARBA" id="ARBA00047334"/>
    </source>
</evidence>
<keyword evidence="6 10" id="KW-0784">Thiamine biosynthesis</keyword>
<dbReference type="SUPFAM" id="SSF51391">
    <property type="entry name" value="Thiamin phosphate synthase"/>
    <property type="match status" value="1"/>
</dbReference>
<proteinExistence type="inferred from homology"/>
<dbReference type="UniPathway" id="UPA00060">
    <property type="reaction ID" value="UER00141"/>
</dbReference>
<sequence length="221" mass="24065">MKYSIPFARMERNISPLYPVVHDITLLKRLLALGVSTVQLRVKDAKHPNLEAMIKEAVVCGKFYNAQVFINDHWEKAVVAGAYGIHLGQADLELADLDAIAQAGIKLGVSTRTAEELDLSLSLVPSYIAIGHIFPTATKQMSTPSQGIHQLKVQVNTVNGRFPTVAIGGIDLAVVPGVWRTGVEAIAVVRAITQSSDLVATLQSFLEILTEEARNEYTSYI</sequence>
<feature type="domain" description="Thiamine phosphate synthase/TenI" evidence="12">
    <location>
        <begin position="24"/>
        <end position="192"/>
    </location>
</feature>
<evidence type="ECO:0000256" key="3">
    <source>
        <dbReference type="ARBA" id="ARBA00022679"/>
    </source>
</evidence>
<dbReference type="GeneID" id="66950847"/>
<dbReference type="GO" id="GO:0009228">
    <property type="term" value="P:thiamine biosynthetic process"/>
    <property type="evidence" value="ECO:0007669"/>
    <property type="project" value="UniProtKB-KW"/>
</dbReference>
<dbReference type="AlphaFoldDB" id="A0A2A5T7N1"/>
<dbReference type="PANTHER" id="PTHR20857">
    <property type="entry name" value="THIAMINE-PHOSPHATE PYROPHOSPHORYLASE"/>
    <property type="match status" value="1"/>
</dbReference>
<keyword evidence="3 10" id="KW-0808">Transferase</keyword>
<dbReference type="GO" id="GO:0004789">
    <property type="term" value="F:thiamine-phosphate diphosphorylase activity"/>
    <property type="evidence" value="ECO:0007669"/>
    <property type="project" value="UniProtKB-EC"/>
</dbReference>
<evidence type="ECO:0000256" key="8">
    <source>
        <dbReference type="ARBA" id="ARBA00047851"/>
    </source>
</evidence>
<evidence type="ECO:0000259" key="12">
    <source>
        <dbReference type="Pfam" id="PF02581"/>
    </source>
</evidence>
<comment type="catalytic activity">
    <reaction evidence="7 10">
        <text>4-methyl-5-(2-phosphooxyethyl)-thiazole + 4-amino-2-methyl-5-(diphosphooxymethyl)pyrimidine + H(+) = thiamine phosphate + diphosphate</text>
        <dbReference type="Rhea" id="RHEA:22328"/>
        <dbReference type="ChEBI" id="CHEBI:15378"/>
        <dbReference type="ChEBI" id="CHEBI:33019"/>
        <dbReference type="ChEBI" id="CHEBI:37575"/>
        <dbReference type="ChEBI" id="CHEBI:57841"/>
        <dbReference type="ChEBI" id="CHEBI:58296"/>
        <dbReference type="EC" id="2.5.1.3"/>
    </reaction>
</comment>
<accession>A0A2A5T7N1</accession>
<organism evidence="13 14">
    <name type="scientific">Candidatus Enterovibrio escicola</name>
    <dbReference type="NCBI Taxonomy" id="1927127"/>
    <lineage>
        <taxon>Bacteria</taxon>
        <taxon>Pseudomonadati</taxon>
        <taxon>Pseudomonadota</taxon>
        <taxon>Gammaproteobacteria</taxon>
        <taxon>Vibrionales</taxon>
        <taxon>Vibrionaceae</taxon>
        <taxon>Enterovibrio</taxon>
    </lineage>
</organism>
<evidence type="ECO:0000256" key="2">
    <source>
        <dbReference type="ARBA" id="ARBA00005165"/>
    </source>
</evidence>
<evidence type="ECO:0000313" key="13">
    <source>
        <dbReference type="EMBL" id="PCS24100.1"/>
    </source>
</evidence>
<dbReference type="Pfam" id="PF02581">
    <property type="entry name" value="TMP-TENI"/>
    <property type="match status" value="1"/>
</dbReference>
<comment type="cofactor">
    <cofactor evidence="1">
        <name>Mg(2+)</name>
        <dbReference type="ChEBI" id="CHEBI:18420"/>
    </cofactor>
</comment>
<keyword evidence="5" id="KW-0460">Magnesium</keyword>
<dbReference type="RefSeq" id="WP_097355707.1">
    <property type="nucleotide sequence ID" value="NZ_CAWNJE010000030.1"/>
</dbReference>
<keyword evidence="4" id="KW-0479">Metal-binding</keyword>
<dbReference type="GO" id="GO:0009229">
    <property type="term" value="P:thiamine diphosphate biosynthetic process"/>
    <property type="evidence" value="ECO:0007669"/>
    <property type="project" value="UniProtKB-UniPathway"/>
</dbReference>
<name>A0A2A5T7N1_9GAMM</name>
<evidence type="ECO:0000256" key="6">
    <source>
        <dbReference type="ARBA" id="ARBA00022977"/>
    </source>
</evidence>
<dbReference type="InterPro" id="IPR013785">
    <property type="entry name" value="Aldolase_TIM"/>
</dbReference>
<dbReference type="InterPro" id="IPR022998">
    <property type="entry name" value="ThiamineP_synth_TenI"/>
</dbReference>
<dbReference type="InterPro" id="IPR034291">
    <property type="entry name" value="TMP_synthase"/>
</dbReference>
<dbReference type="PANTHER" id="PTHR20857:SF15">
    <property type="entry name" value="THIAMINE-PHOSPHATE SYNTHASE"/>
    <property type="match status" value="1"/>
</dbReference>
<dbReference type="InterPro" id="IPR036206">
    <property type="entry name" value="ThiamineP_synth_sf"/>
</dbReference>
<dbReference type="FunFam" id="3.20.20.70:FF:000064">
    <property type="entry name" value="Thiamine-phosphate synthase"/>
    <property type="match status" value="1"/>
</dbReference>
<gene>
    <name evidence="13" type="ORF">BTN49_0205</name>
</gene>
<dbReference type="GO" id="GO:0005737">
    <property type="term" value="C:cytoplasm"/>
    <property type="evidence" value="ECO:0007669"/>
    <property type="project" value="TreeGrafter"/>
</dbReference>
<protein>
    <recommendedName>
        <fullName evidence="10">Thiamine-phosphate synthase</fullName>
        <ecNumber evidence="10">2.5.1.3</ecNumber>
    </recommendedName>
    <alternativeName>
        <fullName evidence="10">Thiamine-phosphate pyrophosphorylase</fullName>
    </alternativeName>
</protein>
<dbReference type="GO" id="GO:0046872">
    <property type="term" value="F:metal ion binding"/>
    <property type="evidence" value="ECO:0007669"/>
    <property type="project" value="UniProtKB-KW"/>
</dbReference>
<dbReference type="Proteomes" id="UP000219020">
    <property type="component" value="Unassembled WGS sequence"/>
</dbReference>
<keyword evidence="14" id="KW-1185">Reference proteome</keyword>
<dbReference type="CDD" id="cd00564">
    <property type="entry name" value="TMP_TenI"/>
    <property type="match status" value="1"/>
</dbReference>
<comment type="pathway">
    <text evidence="2 11">Cofactor biosynthesis; thiamine diphosphate biosynthesis; thiamine phosphate from 4-amino-2-methyl-5-diphosphomethylpyrimidine and 4-methyl-5-(2-phosphoethyl)-thiazole: step 1/1.</text>
</comment>
<comment type="similarity">
    <text evidence="10">Belongs to the thiamine-phosphate synthase family.</text>
</comment>
<evidence type="ECO:0000256" key="11">
    <source>
        <dbReference type="RuleBase" id="RU004253"/>
    </source>
</evidence>
<evidence type="ECO:0000256" key="5">
    <source>
        <dbReference type="ARBA" id="ARBA00022842"/>
    </source>
</evidence>
<evidence type="ECO:0000256" key="9">
    <source>
        <dbReference type="ARBA" id="ARBA00047883"/>
    </source>
</evidence>
<evidence type="ECO:0000313" key="14">
    <source>
        <dbReference type="Proteomes" id="UP000219020"/>
    </source>
</evidence>
<dbReference type="Gene3D" id="3.20.20.70">
    <property type="entry name" value="Aldolase class I"/>
    <property type="match status" value="1"/>
</dbReference>
<evidence type="ECO:0000256" key="1">
    <source>
        <dbReference type="ARBA" id="ARBA00001946"/>
    </source>
</evidence>
<comment type="catalytic activity">
    <reaction evidence="9 10">
        <text>2-[(2R,5Z)-2-carboxy-4-methylthiazol-5(2H)-ylidene]ethyl phosphate + 4-amino-2-methyl-5-(diphosphooxymethyl)pyrimidine + 2 H(+) = thiamine phosphate + CO2 + diphosphate</text>
        <dbReference type="Rhea" id="RHEA:47844"/>
        <dbReference type="ChEBI" id="CHEBI:15378"/>
        <dbReference type="ChEBI" id="CHEBI:16526"/>
        <dbReference type="ChEBI" id="CHEBI:33019"/>
        <dbReference type="ChEBI" id="CHEBI:37575"/>
        <dbReference type="ChEBI" id="CHEBI:57841"/>
        <dbReference type="ChEBI" id="CHEBI:62899"/>
        <dbReference type="EC" id="2.5.1.3"/>
    </reaction>
</comment>
<dbReference type="NCBIfam" id="TIGR00693">
    <property type="entry name" value="thiE"/>
    <property type="match status" value="1"/>
</dbReference>
<comment type="catalytic activity">
    <reaction evidence="8 10">
        <text>2-(2-carboxy-4-methylthiazol-5-yl)ethyl phosphate + 4-amino-2-methyl-5-(diphosphooxymethyl)pyrimidine + 2 H(+) = thiamine phosphate + CO2 + diphosphate</text>
        <dbReference type="Rhea" id="RHEA:47848"/>
        <dbReference type="ChEBI" id="CHEBI:15378"/>
        <dbReference type="ChEBI" id="CHEBI:16526"/>
        <dbReference type="ChEBI" id="CHEBI:33019"/>
        <dbReference type="ChEBI" id="CHEBI:37575"/>
        <dbReference type="ChEBI" id="CHEBI:57841"/>
        <dbReference type="ChEBI" id="CHEBI:62890"/>
        <dbReference type="EC" id="2.5.1.3"/>
    </reaction>
</comment>